<evidence type="ECO:0000256" key="3">
    <source>
        <dbReference type="ARBA" id="ARBA00023054"/>
    </source>
</evidence>
<dbReference type="STRING" id="1230383.A0A1M8A4G5"/>
<dbReference type="OrthoDB" id="4137487at2759"/>
<dbReference type="InterPro" id="IPR013761">
    <property type="entry name" value="SAM/pointed_sf"/>
</dbReference>
<dbReference type="GO" id="GO:0007015">
    <property type="term" value="P:actin filament organization"/>
    <property type="evidence" value="ECO:0007669"/>
    <property type="project" value="TreeGrafter"/>
</dbReference>
<keyword evidence="3" id="KW-0175">Coiled coil</keyword>
<keyword evidence="9" id="KW-1185">Reference proteome</keyword>
<name>A0A1M8A4G5_MALS4</name>
<feature type="domain" description="SAM" evidence="6">
    <location>
        <begin position="11"/>
        <end position="74"/>
    </location>
</feature>
<evidence type="ECO:0000256" key="2">
    <source>
        <dbReference type="ARBA" id="ARBA00022553"/>
    </source>
</evidence>
<dbReference type="Gene3D" id="2.30.30.40">
    <property type="entry name" value="SH3 Domains"/>
    <property type="match status" value="1"/>
</dbReference>
<evidence type="ECO:0000256" key="1">
    <source>
        <dbReference type="ARBA" id="ARBA00022443"/>
    </source>
</evidence>
<dbReference type="VEuPathDB" id="FungiDB:MSYG_1694"/>
<dbReference type="OMA" id="WFIGKVP"/>
<dbReference type="Proteomes" id="UP000186303">
    <property type="component" value="Chromosome 2"/>
</dbReference>
<evidence type="ECO:0000313" key="9">
    <source>
        <dbReference type="Proteomes" id="UP000186303"/>
    </source>
</evidence>
<keyword evidence="2" id="KW-0597">Phosphoprotein</keyword>
<dbReference type="InterPro" id="IPR036028">
    <property type="entry name" value="SH3-like_dom_sf"/>
</dbReference>
<dbReference type="GO" id="GO:0019722">
    <property type="term" value="P:calcium-mediated signaling"/>
    <property type="evidence" value="ECO:0007669"/>
    <property type="project" value="TreeGrafter"/>
</dbReference>
<dbReference type="InterPro" id="IPR000159">
    <property type="entry name" value="RA_dom"/>
</dbReference>
<reference evidence="9" key="1">
    <citation type="journal article" date="2017" name="Nucleic Acids Res.">
        <title>Proteogenomics produces comprehensive and highly accurate protein-coding gene annotation in a complete genome assembly of Malassezia sympodialis.</title>
        <authorList>
            <person name="Zhu Y."/>
            <person name="Engstroem P.G."/>
            <person name="Tellgren-Roth C."/>
            <person name="Baudo C.D."/>
            <person name="Kennell J.C."/>
            <person name="Sun S."/>
            <person name="Billmyre R.B."/>
            <person name="Schroeder M.S."/>
            <person name="Andersson A."/>
            <person name="Holm T."/>
            <person name="Sigurgeirsson B."/>
            <person name="Wu G."/>
            <person name="Sankaranarayanan S.R."/>
            <person name="Siddharthan R."/>
            <person name="Sanyal K."/>
            <person name="Lundeberg J."/>
            <person name="Nystedt B."/>
            <person name="Boekhout T."/>
            <person name="Dawson T.L. Jr."/>
            <person name="Heitman J."/>
            <person name="Scheynius A."/>
            <person name="Lehtioe J."/>
        </authorList>
    </citation>
    <scope>NUCLEOTIDE SEQUENCE [LARGE SCALE GENOMIC DNA]</scope>
    <source>
        <strain evidence="9">ATCC 42132</strain>
    </source>
</reference>
<dbReference type="PROSITE" id="PS50200">
    <property type="entry name" value="RA"/>
    <property type="match status" value="1"/>
</dbReference>
<sequence length="575" mass="64010">MAAPMGDVRQWTTADVGEWLRKLGLEQYLPSFVENDIDGEALLVMDDASLRDLGVAPLGHRLTLFTELFHLKQRYGIPIEKEDWVPIGHDSMDTDSVSQGLYSRDQRIQWLEARVARLSATMMHLHEDMVALARATGHTDAVHAPFDHGGNSQIRPAAPPITEEGWFHPDRSAAWVPTESPHTARAPTANAEHLVPLCDALVALLQRRGIAARSTRGLADLPVSSEDPCFVLLPAVFQLYHVQEDWRDYVLFATYGPTERCISYDECPLVVLYRMRETMPDTTLQLRPASEIESPWTIAQRKITGKWHGEPPNSPHKHDALHCRAARTVKEEVAGLLTMHAFERLRPDALTPKTRMQGPAATLPAEPLSYAVAIYPYESDREDEFDVRAGDTFIVLSKAKGWWALRRDSAADGRGDVYLASSHAVAEIWTGWVPAGCMLEIKRPLAQMVEAPLTLPEPAWLAHMIEAPIPVDAVVSQGTTAVALTDFVSKEHAFRIAAHEQVRVFKRYNFWSYCIAEGPRAQRGWMPSWLISRRSNHAAKGGVYQSSSTQLLSPAVPAGIHSMGPPVVTLSYRAT</sequence>
<dbReference type="Pfam" id="PF00788">
    <property type="entry name" value="RA"/>
    <property type="match status" value="1"/>
</dbReference>
<feature type="domain" description="Ras-associating" evidence="7">
    <location>
        <begin position="221"/>
        <end position="289"/>
    </location>
</feature>
<evidence type="ECO:0000259" key="7">
    <source>
        <dbReference type="PROSITE" id="PS50200"/>
    </source>
</evidence>
<dbReference type="Gene3D" id="1.10.150.50">
    <property type="entry name" value="Transcription Factor, Ets-1"/>
    <property type="match status" value="1"/>
</dbReference>
<dbReference type="PROSITE" id="PS50105">
    <property type="entry name" value="SAM_DOMAIN"/>
    <property type="match status" value="1"/>
</dbReference>
<dbReference type="GO" id="GO:0015629">
    <property type="term" value="C:actin cytoskeleton"/>
    <property type="evidence" value="ECO:0007669"/>
    <property type="project" value="TreeGrafter"/>
</dbReference>
<gene>
    <name evidence="8" type="ORF">MSYG_1694</name>
</gene>
<dbReference type="PANTHER" id="PTHR16154">
    <property type="entry name" value="NEURABIN"/>
    <property type="match status" value="1"/>
</dbReference>
<dbReference type="AlphaFoldDB" id="A0A1M8A4G5"/>
<dbReference type="Pfam" id="PF00018">
    <property type="entry name" value="SH3_1"/>
    <property type="match status" value="1"/>
</dbReference>
<dbReference type="InterPro" id="IPR001660">
    <property type="entry name" value="SAM"/>
</dbReference>
<keyword evidence="1 4" id="KW-0728">SH3 domain</keyword>
<proteinExistence type="predicted"/>
<organism evidence="8 9">
    <name type="scientific">Malassezia sympodialis (strain ATCC 42132)</name>
    <name type="common">Atopic eczema-associated yeast</name>
    <dbReference type="NCBI Taxonomy" id="1230383"/>
    <lineage>
        <taxon>Eukaryota</taxon>
        <taxon>Fungi</taxon>
        <taxon>Dikarya</taxon>
        <taxon>Basidiomycota</taxon>
        <taxon>Ustilaginomycotina</taxon>
        <taxon>Malasseziomycetes</taxon>
        <taxon>Malasseziales</taxon>
        <taxon>Malasseziaceae</taxon>
        <taxon>Malassezia</taxon>
    </lineage>
</organism>
<dbReference type="GO" id="GO:0051015">
    <property type="term" value="F:actin filament binding"/>
    <property type="evidence" value="ECO:0007669"/>
    <property type="project" value="TreeGrafter"/>
</dbReference>
<protein>
    <submittedName>
        <fullName evidence="8">Uncharacterized protein</fullName>
    </submittedName>
</protein>
<accession>A0A1M8A4G5</accession>
<dbReference type="CDD" id="cd01786">
    <property type="entry name" value="RA_STE50"/>
    <property type="match status" value="1"/>
</dbReference>
<evidence type="ECO:0000259" key="5">
    <source>
        <dbReference type="PROSITE" id="PS50002"/>
    </source>
</evidence>
<feature type="domain" description="SH3" evidence="5">
    <location>
        <begin position="366"/>
        <end position="443"/>
    </location>
</feature>
<dbReference type="PANTHER" id="PTHR16154:SF6">
    <property type="entry name" value="SPINOPHILIN, ISOFORM J"/>
    <property type="match status" value="1"/>
</dbReference>
<dbReference type="Pfam" id="PF00536">
    <property type="entry name" value="SAM_1"/>
    <property type="match status" value="1"/>
</dbReference>
<dbReference type="InterPro" id="IPR001452">
    <property type="entry name" value="SH3_domain"/>
</dbReference>
<evidence type="ECO:0000256" key="4">
    <source>
        <dbReference type="PROSITE-ProRule" id="PRU00192"/>
    </source>
</evidence>
<dbReference type="SUPFAM" id="SSF50044">
    <property type="entry name" value="SH3-domain"/>
    <property type="match status" value="1"/>
</dbReference>
<dbReference type="PROSITE" id="PS50002">
    <property type="entry name" value="SH3"/>
    <property type="match status" value="1"/>
</dbReference>
<dbReference type="SMART" id="SM00326">
    <property type="entry name" value="SH3"/>
    <property type="match status" value="1"/>
</dbReference>
<dbReference type="GO" id="GO:0005737">
    <property type="term" value="C:cytoplasm"/>
    <property type="evidence" value="ECO:0007669"/>
    <property type="project" value="TreeGrafter"/>
</dbReference>
<evidence type="ECO:0000313" key="8">
    <source>
        <dbReference type="EMBL" id="SHO77353.1"/>
    </source>
</evidence>
<dbReference type="InterPro" id="IPR043446">
    <property type="entry name" value="Neurabin-like"/>
</dbReference>
<dbReference type="SMART" id="SM00454">
    <property type="entry name" value="SAM"/>
    <property type="match status" value="1"/>
</dbReference>
<dbReference type="SUPFAM" id="SSF47769">
    <property type="entry name" value="SAM/Pointed domain"/>
    <property type="match status" value="1"/>
</dbReference>
<dbReference type="CDD" id="cd00174">
    <property type="entry name" value="SH3"/>
    <property type="match status" value="1"/>
</dbReference>
<evidence type="ECO:0000259" key="6">
    <source>
        <dbReference type="PROSITE" id="PS50105"/>
    </source>
</evidence>
<dbReference type="EMBL" id="LT671822">
    <property type="protein sequence ID" value="SHO77353.1"/>
    <property type="molecule type" value="Genomic_DNA"/>
</dbReference>